<dbReference type="RefSeq" id="WP_188932071.1">
    <property type="nucleotide sequence ID" value="NZ_BMJC01000002.1"/>
</dbReference>
<name>A0A8J2XRF2_9BACT</name>
<dbReference type="PANTHER" id="PTHR43133:SF46">
    <property type="entry name" value="RNA POLYMERASE SIGMA-70 FACTOR ECF SUBFAMILY"/>
    <property type="match status" value="1"/>
</dbReference>
<dbReference type="InterPro" id="IPR013324">
    <property type="entry name" value="RNA_pol_sigma_r3/r4-like"/>
</dbReference>
<reference evidence="7" key="2">
    <citation type="submission" date="2020-09" db="EMBL/GenBank/DDBJ databases">
        <authorList>
            <person name="Sun Q."/>
            <person name="Zhou Y."/>
        </authorList>
    </citation>
    <scope>NUCLEOTIDE SEQUENCE</scope>
    <source>
        <strain evidence="7">CGMCC 1.15448</strain>
    </source>
</reference>
<dbReference type="EMBL" id="BMJC01000002">
    <property type="protein sequence ID" value="GGB00928.1"/>
    <property type="molecule type" value="Genomic_DNA"/>
</dbReference>
<keyword evidence="8" id="KW-1185">Reference proteome</keyword>
<evidence type="ECO:0000256" key="2">
    <source>
        <dbReference type="ARBA" id="ARBA00023015"/>
    </source>
</evidence>
<dbReference type="Pfam" id="PF08281">
    <property type="entry name" value="Sigma70_r4_2"/>
    <property type="match status" value="1"/>
</dbReference>
<comment type="caution">
    <text evidence="7">The sequence shown here is derived from an EMBL/GenBank/DDBJ whole genome shotgun (WGS) entry which is preliminary data.</text>
</comment>
<dbReference type="GO" id="GO:0003677">
    <property type="term" value="F:DNA binding"/>
    <property type="evidence" value="ECO:0007669"/>
    <property type="project" value="InterPro"/>
</dbReference>
<dbReference type="InterPro" id="IPR036388">
    <property type="entry name" value="WH-like_DNA-bd_sf"/>
</dbReference>
<dbReference type="InterPro" id="IPR014284">
    <property type="entry name" value="RNA_pol_sigma-70_dom"/>
</dbReference>
<dbReference type="SUPFAM" id="SSF88946">
    <property type="entry name" value="Sigma2 domain of RNA polymerase sigma factors"/>
    <property type="match status" value="1"/>
</dbReference>
<gene>
    <name evidence="7" type="ORF">GCM10011511_25310</name>
</gene>
<dbReference type="NCBIfam" id="TIGR02937">
    <property type="entry name" value="sigma70-ECF"/>
    <property type="match status" value="1"/>
</dbReference>
<organism evidence="7 8">
    <name type="scientific">Puia dinghuensis</name>
    <dbReference type="NCBI Taxonomy" id="1792502"/>
    <lineage>
        <taxon>Bacteria</taxon>
        <taxon>Pseudomonadati</taxon>
        <taxon>Bacteroidota</taxon>
        <taxon>Chitinophagia</taxon>
        <taxon>Chitinophagales</taxon>
        <taxon>Chitinophagaceae</taxon>
        <taxon>Puia</taxon>
    </lineage>
</organism>
<dbReference type="GO" id="GO:0006352">
    <property type="term" value="P:DNA-templated transcription initiation"/>
    <property type="evidence" value="ECO:0007669"/>
    <property type="project" value="InterPro"/>
</dbReference>
<dbReference type="InterPro" id="IPR039425">
    <property type="entry name" value="RNA_pol_sigma-70-like"/>
</dbReference>
<proteinExistence type="inferred from homology"/>
<evidence type="ECO:0000256" key="1">
    <source>
        <dbReference type="ARBA" id="ARBA00010641"/>
    </source>
</evidence>
<dbReference type="InterPro" id="IPR007627">
    <property type="entry name" value="RNA_pol_sigma70_r2"/>
</dbReference>
<feature type="domain" description="RNA polymerase sigma factor 70 region 4 type 2" evidence="6">
    <location>
        <begin position="124"/>
        <end position="172"/>
    </location>
</feature>
<evidence type="ECO:0000256" key="3">
    <source>
        <dbReference type="ARBA" id="ARBA00023082"/>
    </source>
</evidence>
<keyword evidence="3" id="KW-0731">Sigma factor</keyword>
<sequence>MPVDQTHNDPILLSQLAQGDETALTGLVRLYWRSIYCQAIALMKSAEEAEEVTQDIFLKVWNSRDRLGQIGNFENWLFIIARNTIITAFRKKLNRPTFLQDQEIEEHALRPDHWAEGRQHYQVLLTGISLLPEKRREVFRMSRLEGLTHEQIAERLGIHKDTVAQYIVKAVTFLRGYLQEHLGNSVLLIILLGAIARS</sequence>
<evidence type="ECO:0000256" key="4">
    <source>
        <dbReference type="ARBA" id="ARBA00023163"/>
    </source>
</evidence>
<evidence type="ECO:0000259" key="6">
    <source>
        <dbReference type="Pfam" id="PF08281"/>
    </source>
</evidence>
<protein>
    <submittedName>
        <fullName evidence="7">RNA polymerase sigma-70 factor</fullName>
    </submittedName>
</protein>
<dbReference type="Proteomes" id="UP000607559">
    <property type="component" value="Unassembled WGS sequence"/>
</dbReference>
<reference evidence="7" key="1">
    <citation type="journal article" date="2014" name="Int. J. Syst. Evol. Microbiol.">
        <title>Complete genome sequence of Corynebacterium casei LMG S-19264T (=DSM 44701T), isolated from a smear-ripened cheese.</title>
        <authorList>
            <consortium name="US DOE Joint Genome Institute (JGI-PGF)"/>
            <person name="Walter F."/>
            <person name="Albersmeier A."/>
            <person name="Kalinowski J."/>
            <person name="Ruckert C."/>
        </authorList>
    </citation>
    <scope>NUCLEOTIDE SEQUENCE</scope>
    <source>
        <strain evidence="7">CGMCC 1.15448</strain>
    </source>
</reference>
<feature type="domain" description="RNA polymerase sigma-70 region 2" evidence="5">
    <location>
        <begin position="28"/>
        <end position="92"/>
    </location>
</feature>
<dbReference type="InterPro" id="IPR013325">
    <property type="entry name" value="RNA_pol_sigma_r2"/>
</dbReference>
<dbReference type="CDD" id="cd06171">
    <property type="entry name" value="Sigma70_r4"/>
    <property type="match status" value="1"/>
</dbReference>
<evidence type="ECO:0000313" key="8">
    <source>
        <dbReference type="Proteomes" id="UP000607559"/>
    </source>
</evidence>
<dbReference type="Gene3D" id="1.10.10.10">
    <property type="entry name" value="Winged helix-like DNA-binding domain superfamily/Winged helix DNA-binding domain"/>
    <property type="match status" value="1"/>
</dbReference>
<dbReference type="GO" id="GO:0016987">
    <property type="term" value="F:sigma factor activity"/>
    <property type="evidence" value="ECO:0007669"/>
    <property type="project" value="UniProtKB-KW"/>
</dbReference>
<keyword evidence="4" id="KW-0804">Transcription</keyword>
<accession>A0A8J2XRF2</accession>
<dbReference type="Pfam" id="PF04542">
    <property type="entry name" value="Sigma70_r2"/>
    <property type="match status" value="1"/>
</dbReference>
<evidence type="ECO:0000259" key="5">
    <source>
        <dbReference type="Pfam" id="PF04542"/>
    </source>
</evidence>
<dbReference type="InterPro" id="IPR013249">
    <property type="entry name" value="RNA_pol_sigma70_r4_t2"/>
</dbReference>
<keyword evidence="2" id="KW-0805">Transcription regulation</keyword>
<dbReference type="PANTHER" id="PTHR43133">
    <property type="entry name" value="RNA POLYMERASE ECF-TYPE SIGMA FACTO"/>
    <property type="match status" value="1"/>
</dbReference>
<comment type="similarity">
    <text evidence="1">Belongs to the sigma-70 factor family. ECF subfamily.</text>
</comment>
<dbReference type="AlphaFoldDB" id="A0A8J2XRF2"/>
<dbReference type="SUPFAM" id="SSF88659">
    <property type="entry name" value="Sigma3 and sigma4 domains of RNA polymerase sigma factors"/>
    <property type="match status" value="1"/>
</dbReference>
<evidence type="ECO:0000313" key="7">
    <source>
        <dbReference type="EMBL" id="GGB00928.1"/>
    </source>
</evidence>
<dbReference type="Gene3D" id="1.10.1740.10">
    <property type="match status" value="1"/>
</dbReference>